<feature type="binding site" evidence="12">
    <location>
        <position position="236"/>
    </location>
    <ligand>
        <name>K(+)</name>
        <dbReference type="ChEBI" id="CHEBI:29103"/>
    </ligand>
</feature>
<feature type="binding site" evidence="12">
    <location>
        <begin position="239"/>
        <end position="240"/>
    </location>
    <ligand>
        <name>ATP</name>
        <dbReference type="ChEBI" id="CHEBI:30616"/>
    </ligand>
</feature>
<feature type="binding site" evidence="12">
    <location>
        <begin position="40"/>
        <end position="44"/>
    </location>
    <ligand>
        <name>substrate</name>
    </ligand>
</feature>
<comment type="subcellular location">
    <subcellularLocation>
        <location evidence="12">Cytoplasm</location>
    </subcellularLocation>
</comment>
<evidence type="ECO:0000256" key="5">
    <source>
        <dbReference type="ARBA" id="ARBA00022723"/>
    </source>
</evidence>
<evidence type="ECO:0000313" key="14">
    <source>
        <dbReference type="EMBL" id="RSL33642.1"/>
    </source>
</evidence>
<dbReference type="Gene3D" id="3.40.1190.20">
    <property type="match status" value="1"/>
</dbReference>
<keyword evidence="10 12" id="KW-0630">Potassium</keyword>
<dbReference type="PRINTS" id="PR00990">
    <property type="entry name" value="RIBOKINASE"/>
</dbReference>
<feature type="binding site" evidence="12">
    <location>
        <position position="275"/>
    </location>
    <ligand>
        <name>K(+)</name>
        <dbReference type="ChEBI" id="CHEBI:29103"/>
    </ligand>
</feature>
<organism evidence="14 15">
    <name type="scientific">Salibacterium salarium</name>
    <dbReference type="NCBI Taxonomy" id="284579"/>
    <lineage>
        <taxon>Bacteria</taxon>
        <taxon>Bacillati</taxon>
        <taxon>Bacillota</taxon>
        <taxon>Bacilli</taxon>
        <taxon>Bacillales</taxon>
        <taxon>Bacillaceae</taxon>
    </lineage>
</organism>
<comment type="activity regulation">
    <text evidence="12">Activated by a monovalent cation that binds near, but not in, the active site. The most likely occupant of the site in vivo is potassium. Ion binding induces a conformational change that may alter substrate affinity.</text>
</comment>
<comment type="catalytic activity">
    <reaction evidence="12">
        <text>D-ribose + ATP = D-ribose 5-phosphate + ADP + H(+)</text>
        <dbReference type="Rhea" id="RHEA:13697"/>
        <dbReference type="ChEBI" id="CHEBI:15378"/>
        <dbReference type="ChEBI" id="CHEBI:30616"/>
        <dbReference type="ChEBI" id="CHEBI:47013"/>
        <dbReference type="ChEBI" id="CHEBI:78346"/>
        <dbReference type="ChEBI" id="CHEBI:456216"/>
        <dbReference type="EC" id="2.7.1.15"/>
    </reaction>
</comment>
<comment type="pathway">
    <text evidence="12">Carbohydrate metabolism; D-ribose degradation; D-ribose 5-phosphate from beta-D-ribopyranose: step 2/2.</text>
</comment>
<evidence type="ECO:0000259" key="13">
    <source>
        <dbReference type="Pfam" id="PF00294"/>
    </source>
</evidence>
<dbReference type="OrthoDB" id="9775849at2"/>
<dbReference type="InterPro" id="IPR002173">
    <property type="entry name" value="Carboh/pur_kinase_PfkB_CS"/>
</dbReference>
<feature type="binding site" evidence="12">
    <location>
        <position position="140"/>
    </location>
    <ligand>
        <name>substrate</name>
    </ligand>
</feature>
<dbReference type="PANTHER" id="PTHR10584">
    <property type="entry name" value="SUGAR KINASE"/>
    <property type="match status" value="1"/>
</dbReference>
<evidence type="ECO:0000256" key="10">
    <source>
        <dbReference type="ARBA" id="ARBA00022958"/>
    </source>
</evidence>
<dbReference type="GO" id="GO:0046872">
    <property type="term" value="F:metal ion binding"/>
    <property type="evidence" value="ECO:0007669"/>
    <property type="project" value="UniProtKB-KW"/>
</dbReference>
<keyword evidence="8 12" id="KW-0067">ATP-binding</keyword>
<evidence type="ECO:0000256" key="12">
    <source>
        <dbReference type="HAMAP-Rule" id="MF_01987"/>
    </source>
</evidence>
<evidence type="ECO:0000256" key="3">
    <source>
        <dbReference type="ARBA" id="ARBA00016943"/>
    </source>
</evidence>
<feature type="active site" description="Proton acceptor" evidence="12">
    <location>
        <position position="240"/>
    </location>
</feature>
<keyword evidence="5 12" id="KW-0479">Metal-binding</keyword>
<feature type="binding site" evidence="12">
    <location>
        <begin position="208"/>
        <end position="213"/>
    </location>
    <ligand>
        <name>ATP</name>
        <dbReference type="ChEBI" id="CHEBI:30616"/>
    </ligand>
</feature>
<evidence type="ECO:0000256" key="4">
    <source>
        <dbReference type="ARBA" id="ARBA00022679"/>
    </source>
</evidence>
<dbReference type="AlphaFoldDB" id="A0A3R9QUC4"/>
<protein>
    <recommendedName>
        <fullName evidence="3 12">Ribokinase</fullName>
        <shortName evidence="12">RK</shortName>
        <ecNumber evidence="2 12">2.7.1.15</ecNumber>
    </recommendedName>
</protein>
<reference evidence="14 15" key="1">
    <citation type="submission" date="2018-10" db="EMBL/GenBank/DDBJ databases">
        <title>Draft genome sequence of Bacillus salarius IM0101, isolated from a hypersaline soil in Inner Mongolia, China.</title>
        <authorList>
            <person name="Yamprayoonswat W."/>
            <person name="Boonvisut S."/>
            <person name="Jumpathong W."/>
            <person name="Sittihan S."/>
            <person name="Ruangsuj P."/>
            <person name="Wanthongcharoen S."/>
            <person name="Thongpramul N."/>
            <person name="Pimmason S."/>
            <person name="Yu B."/>
            <person name="Yasawong M."/>
        </authorList>
    </citation>
    <scope>NUCLEOTIDE SEQUENCE [LARGE SCALE GENOMIC DNA]</scope>
    <source>
        <strain evidence="14 15">IM0101</strain>
    </source>
</reference>
<comment type="caution">
    <text evidence="12">Lacks conserved residue(s) required for the propagation of feature annotation.</text>
</comment>
<evidence type="ECO:0000256" key="9">
    <source>
        <dbReference type="ARBA" id="ARBA00022842"/>
    </source>
</evidence>
<evidence type="ECO:0000256" key="2">
    <source>
        <dbReference type="ARBA" id="ARBA00012035"/>
    </source>
</evidence>
<name>A0A3R9QUC4_9BACI</name>
<comment type="cofactor">
    <cofactor evidence="12">
        <name>Mg(2+)</name>
        <dbReference type="ChEBI" id="CHEBI:18420"/>
    </cofactor>
    <text evidence="12">Requires a divalent cation, most likely magnesium in vivo, as an electrophilic catalyst to aid phosphoryl group transfer. It is the chelate of the metal and the nucleotide that is the actual substrate.</text>
</comment>
<evidence type="ECO:0000256" key="11">
    <source>
        <dbReference type="ARBA" id="ARBA00023277"/>
    </source>
</evidence>
<comment type="similarity">
    <text evidence="1">Belongs to the carbohydrate kinase pfkB family.</text>
</comment>
<feature type="binding site" evidence="12">
    <location>
        <position position="184"/>
    </location>
    <ligand>
        <name>ATP</name>
        <dbReference type="ChEBI" id="CHEBI:30616"/>
    </ligand>
</feature>
<dbReference type="PROSITE" id="PS00584">
    <property type="entry name" value="PFKB_KINASES_2"/>
    <property type="match status" value="1"/>
</dbReference>
<dbReference type="SUPFAM" id="SSF53613">
    <property type="entry name" value="Ribokinase-like"/>
    <property type="match status" value="1"/>
</dbReference>
<dbReference type="PANTHER" id="PTHR10584:SF166">
    <property type="entry name" value="RIBOKINASE"/>
    <property type="match status" value="1"/>
</dbReference>
<dbReference type="GO" id="GO:0005524">
    <property type="term" value="F:ATP binding"/>
    <property type="evidence" value="ECO:0007669"/>
    <property type="project" value="UniProtKB-UniRule"/>
</dbReference>
<feature type="binding site" evidence="12">
    <location>
        <begin position="12"/>
        <end position="14"/>
    </location>
    <ligand>
        <name>substrate</name>
    </ligand>
</feature>
<dbReference type="NCBIfam" id="TIGR02152">
    <property type="entry name" value="D_ribokin_bact"/>
    <property type="match status" value="1"/>
</dbReference>
<dbReference type="InterPro" id="IPR011611">
    <property type="entry name" value="PfkB_dom"/>
</dbReference>
<comment type="caution">
    <text evidence="14">The sequence shown here is derived from an EMBL/GenBank/DDBJ whole genome shotgun (WGS) entry which is preliminary data.</text>
</comment>
<feature type="binding site" evidence="12">
    <location>
        <position position="234"/>
    </location>
    <ligand>
        <name>K(+)</name>
        <dbReference type="ChEBI" id="CHEBI:29103"/>
    </ligand>
</feature>
<keyword evidence="11 12" id="KW-0119">Carbohydrate metabolism</keyword>
<feature type="domain" description="Carbohydrate kinase PfkB" evidence="13">
    <location>
        <begin position="4"/>
        <end position="284"/>
    </location>
</feature>
<gene>
    <name evidence="12 14" type="primary">rbsK</name>
    <name evidence="14" type="ORF">D7Z54_10055</name>
</gene>
<dbReference type="RefSeq" id="WP_125555699.1">
    <property type="nucleotide sequence ID" value="NZ_RBVX01000007.1"/>
</dbReference>
<comment type="similarity">
    <text evidence="12">Belongs to the carbohydrate kinase PfkB family. Ribokinase subfamily.</text>
</comment>
<dbReference type="InterPro" id="IPR029056">
    <property type="entry name" value="Ribokinase-like"/>
</dbReference>
<keyword evidence="6 12" id="KW-0547">Nucleotide-binding</keyword>
<keyword evidence="4 12" id="KW-0808">Transferase</keyword>
<keyword evidence="7 12" id="KW-0418">Kinase</keyword>
<dbReference type="Pfam" id="PF00294">
    <property type="entry name" value="PfkB"/>
    <property type="match status" value="1"/>
</dbReference>
<keyword evidence="9 12" id="KW-0460">Magnesium</keyword>
<dbReference type="GO" id="GO:0004747">
    <property type="term" value="F:ribokinase activity"/>
    <property type="evidence" value="ECO:0007669"/>
    <property type="project" value="UniProtKB-UniRule"/>
</dbReference>
<comment type="subunit">
    <text evidence="12">Homodimer.</text>
</comment>
<feature type="binding site" evidence="12">
    <location>
        <position position="240"/>
    </location>
    <ligand>
        <name>substrate</name>
    </ligand>
</feature>
<dbReference type="CDD" id="cd01174">
    <property type="entry name" value="ribokinase"/>
    <property type="match status" value="1"/>
</dbReference>
<evidence type="ECO:0000256" key="1">
    <source>
        <dbReference type="ARBA" id="ARBA00005380"/>
    </source>
</evidence>
<keyword evidence="15" id="KW-1185">Reference proteome</keyword>
<dbReference type="InterPro" id="IPR002139">
    <property type="entry name" value="Ribo/fructo_kinase"/>
</dbReference>
<dbReference type="UniPathway" id="UPA00916">
    <property type="reaction ID" value="UER00889"/>
</dbReference>
<feature type="binding site" evidence="12">
    <location>
        <position position="266"/>
    </location>
    <ligand>
        <name>ATP</name>
        <dbReference type="ChEBI" id="CHEBI:30616"/>
    </ligand>
</feature>
<comment type="function">
    <text evidence="12">Catalyzes the phosphorylation of ribose at O-5 in a reaction requiring ATP and magnesium. The resulting D-ribose-5-phosphate can then be used either for sythesis of nucleotides, histidine, and tryptophan, or as a component of the pentose phosphate pathway.</text>
</comment>
<evidence type="ECO:0000256" key="8">
    <source>
        <dbReference type="ARBA" id="ARBA00022840"/>
    </source>
</evidence>
<proteinExistence type="inferred from homology"/>
<feature type="binding site" evidence="12">
    <location>
        <position position="272"/>
    </location>
    <ligand>
        <name>K(+)</name>
        <dbReference type="ChEBI" id="CHEBI:29103"/>
    </ligand>
</feature>
<dbReference type="GO" id="GO:0019303">
    <property type="term" value="P:D-ribose catabolic process"/>
    <property type="evidence" value="ECO:0007669"/>
    <property type="project" value="UniProtKB-UniRule"/>
</dbReference>
<evidence type="ECO:0000256" key="7">
    <source>
        <dbReference type="ARBA" id="ARBA00022777"/>
    </source>
</evidence>
<sequence length="298" mass="31740">MPVNVVVVGSLNMDLVTTAPVTPKQGETILGNEFNTNPGGKGANQAVAAARLGANVDIIGCVGNDTFGAELIDNLDTENVSTTGIDTVDNVSTGIASITITEGDNRIIVVPGANDYLTPERVHNKKELIENADIMLLQLEVPLPAIEEAVQIAKINNVTIILNPAPIKELPDSILSDIDWFTPNEHEMEIFTKNTPNHSKHLQKFIVTRGKEGLTFHCNNQLTKVSAYKVSPLDTTGAGDTFNGALAVALKTEKNVSLENACLFANAAAALSTTKVGAQSGMPNRKEVEKLIKTNSMT</sequence>
<accession>A0A3R9QUC4</accession>
<evidence type="ECO:0000256" key="6">
    <source>
        <dbReference type="ARBA" id="ARBA00022741"/>
    </source>
</evidence>
<dbReference type="Proteomes" id="UP000275076">
    <property type="component" value="Unassembled WGS sequence"/>
</dbReference>
<dbReference type="HAMAP" id="MF_01987">
    <property type="entry name" value="Ribokinase"/>
    <property type="match status" value="1"/>
</dbReference>
<keyword evidence="12" id="KW-0963">Cytoplasm</keyword>
<evidence type="ECO:0000313" key="15">
    <source>
        <dbReference type="Proteomes" id="UP000275076"/>
    </source>
</evidence>
<dbReference type="GO" id="GO:0005829">
    <property type="term" value="C:cytosol"/>
    <property type="evidence" value="ECO:0007669"/>
    <property type="project" value="TreeGrafter"/>
</dbReference>
<dbReference type="InterPro" id="IPR011877">
    <property type="entry name" value="Ribokinase"/>
</dbReference>
<dbReference type="EMBL" id="RBVX01000007">
    <property type="protein sequence ID" value="RSL33642.1"/>
    <property type="molecule type" value="Genomic_DNA"/>
</dbReference>
<feature type="binding site" evidence="12">
    <location>
        <position position="277"/>
    </location>
    <ligand>
        <name>K(+)</name>
        <dbReference type="ChEBI" id="CHEBI:29103"/>
    </ligand>
</feature>
<dbReference type="EC" id="2.7.1.15" evidence="2 12"/>